<dbReference type="RefSeq" id="WP_165757193.1">
    <property type="nucleotide sequence ID" value="NZ_BLKY01000001.1"/>
</dbReference>
<sequence>MTDWRAEGLRVFREMLPGVLPDGDVDFHHGFAPELMDIGVEGVFGRLWSREGLARRDRSLLTLGMLIALGAEEELESHFRIAEQNGLTRDELAEVVYHTTGYVGFPAANAAKKAALRAFAKRADNGETTVT</sequence>
<feature type="domain" description="Carboxymuconolactone decarboxylase-like" evidence="1">
    <location>
        <begin position="33"/>
        <end position="115"/>
    </location>
</feature>
<dbReference type="EMBL" id="BLKY01000001">
    <property type="protein sequence ID" value="GFG86493.1"/>
    <property type="molecule type" value="Genomic_DNA"/>
</dbReference>
<dbReference type="InterPro" id="IPR052512">
    <property type="entry name" value="4CMD/NDH-1_regulator"/>
</dbReference>
<accession>A0A7I9YDD9</accession>
<dbReference type="Proteomes" id="UP000465305">
    <property type="component" value="Unassembled WGS sequence"/>
</dbReference>
<proteinExistence type="predicted"/>
<dbReference type="AlphaFoldDB" id="A0A7I9YDD9"/>
<comment type="caution">
    <text evidence="2">The sequence shown here is derived from an EMBL/GenBank/DDBJ whole genome shotgun (WGS) entry which is preliminary data.</text>
</comment>
<evidence type="ECO:0000259" key="1">
    <source>
        <dbReference type="Pfam" id="PF02627"/>
    </source>
</evidence>
<dbReference type="InterPro" id="IPR003779">
    <property type="entry name" value="CMD-like"/>
</dbReference>
<dbReference type="SUPFAM" id="SSF69118">
    <property type="entry name" value="AhpD-like"/>
    <property type="match status" value="1"/>
</dbReference>
<organism evidence="2 3">
    <name type="scientific">Mycolicibacter algericus</name>
    <name type="common">Mycobacterium algericum</name>
    <dbReference type="NCBI Taxonomy" id="1288388"/>
    <lineage>
        <taxon>Bacteria</taxon>
        <taxon>Bacillati</taxon>
        <taxon>Actinomycetota</taxon>
        <taxon>Actinomycetes</taxon>
        <taxon>Mycobacteriales</taxon>
        <taxon>Mycobacteriaceae</taxon>
        <taxon>Mycolicibacter</taxon>
    </lineage>
</organism>
<protein>
    <submittedName>
        <fullName evidence="2">4-carboxymuconolactone decarboxylase</fullName>
    </submittedName>
</protein>
<name>A0A7I9YDD9_MYCAL</name>
<dbReference type="PANTHER" id="PTHR33570:SF2">
    <property type="entry name" value="CARBOXYMUCONOLACTONE DECARBOXYLASE-LIKE DOMAIN-CONTAINING PROTEIN"/>
    <property type="match status" value="1"/>
</dbReference>
<dbReference type="PANTHER" id="PTHR33570">
    <property type="entry name" value="4-CARBOXYMUCONOLACTONE DECARBOXYLASE FAMILY PROTEIN"/>
    <property type="match status" value="1"/>
</dbReference>
<gene>
    <name evidence="2" type="ORF">MALGJ_31690</name>
</gene>
<evidence type="ECO:0000313" key="3">
    <source>
        <dbReference type="Proteomes" id="UP000465305"/>
    </source>
</evidence>
<dbReference type="InterPro" id="IPR029032">
    <property type="entry name" value="AhpD-like"/>
</dbReference>
<dbReference type="Pfam" id="PF02627">
    <property type="entry name" value="CMD"/>
    <property type="match status" value="1"/>
</dbReference>
<evidence type="ECO:0000313" key="2">
    <source>
        <dbReference type="EMBL" id="GFG86493.1"/>
    </source>
</evidence>
<dbReference type="Gene3D" id="1.20.1290.10">
    <property type="entry name" value="AhpD-like"/>
    <property type="match status" value="1"/>
</dbReference>
<dbReference type="GO" id="GO:0051920">
    <property type="term" value="F:peroxiredoxin activity"/>
    <property type="evidence" value="ECO:0007669"/>
    <property type="project" value="InterPro"/>
</dbReference>
<reference evidence="2 3" key="1">
    <citation type="journal article" date="2019" name="Emerg. Microbes Infect.">
        <title>Comprehensive subspecies identification of 175 nontuberculous mycobacteria species based on 7547 genomic profiles.</title>
        <authorList>
            <person name="Matsumoto Y."/>
            <person name="Kinjo T."/>
            <person name="Motooka D."/>
            <person name="Nabeya D."/>
            <person name="Jung N."/>
            <person name="Uechi K."/>
            <person name="Horii T."/>
            <person name="Iida T."/>
            <person name="Fujita J."/>
            <person name="Nakamura S."/>
        </authorList>
    </citation>
    <scope>NUCLEOTIDE SEQUENCE [LARGE SCALE GENOMIC DNA]</scope>
    <source>
        <strain evidence="2 3">JCM 30723</strain>
    </source>
</reference>